<accession>A0A428WMH6</accession>
<reference evidence="2 3" key="1">
    <citation type="submission" date="2018-05" db="EMBL/GenBank/DDBJ databases">
        <title>Evolution of GPA BGCs.</title>
        <authorList>
            <person name="Waglechner N."/>
            <person name="Wright G.D."/>
        </authorList>
    </citation>
    <scope>NUCLEOTIDE SEQUENCE [LARGE SCALE GENOMIC DNA]</scope>
    <source>
        <strain evidence="2 3">DSM 5908</strain>
    </source>
</reference>
<gene>
    <name evidence="2" type="ORF">DMA12_17175</name>
</gene>
<evidence type="ECO:0000256" key="1">
    <source>
        <dbReference type="SAM" id="Phobius"/>
    </source>
</evidence>
<dbReference type="RefSeq" id="WP_020639807.1">
    <property type="nucleotide sequence ID" value="NZ_QHHU01000021.1"/>
</dbReference>
<feature type="transmembrane region" description="Helical" evidence="1">
    <location>
        <begin position="46"/>
        <end position="65"/>
    </location>
</feature>
<dbReference type="Pfam" id="PF07087">
    <property type="entry name" value="DUF1353"/>
    <property type="match status" value="1"/>
</dbReference>
<proteinExistence type="predicted"/>
<comment type="caution">
    <text evidence="2">The sequence shown here is derived from an EMBL/GenBank/DDBJ whole genome shotgun (WGS) entry which is preliminary data.</text>
</comment>
<protein>
    <submittedName>
        <fullName evidence="2">DUF1353 domain-containing protein</fullName>
    </submittedName>
</protein>
<dbReference type="Proteomes" id="UP000286716">
    <property type="component" value="Unassembled WGS sequence"/>
</dbReference>
<dbReference type="OrthoDB" id="4476615at2"/>
<name>A0A428WMH6_AMYBA</name>
<evidence type="ECO:0000313" key="3">
    <source>
        <dbReference type="Proteomes" id="UP000286716"/>
    </source>
</evidence>
<dbReference type="AlphaFoldDB" id="A0A428WMH6"/>
<dbReference type="InterPro" id="IPR010767">
    <property type="entry name" value="Phage_CGC-2007_Cje0229"/>
</dbReference>
<organism evidence="2 3">
    <name type="scientific">Amycolatopsis balhimycina DSM 5908</name>
    <dbReference type="NCBI Taxonomy" id="1081091"/>
    <lineage>
        <taxon>Bacteria</taxon>
        <taxon>Bacillati</taxon>
        <taxon>Actinomycetota</taxon>
        <taxon>Actinomycetes</taxon>
        <taxon>Pseudonocardiales</taxon>
        <taxon>Pseudonocardiaceae</taxon>
        <taxon>Amycolatopsis</taxon>
    </lineage>
</organism>
<keyword evidence="3" id="KW-1185">Reference proteome</keyword>
<keyword evidence="1" id="KW-0812">Transmembrane</keyword>
<sequence>MKRVEADRIFRESMADLDVAFLRRWLMWAGVRAGSGLSGATRRERVIWLLIALPAAAFVFVPAVVILVWLGVFWLIELVFFAAFKLAGRTRPNRPRLLVKL</sequence>
<feature type="transmembrane region" description="Helical" evidence="1">
    <location>
        <begin position="71"/>
        <end position="88"/>
    </location>
</feature>
<keyword evidence="1" id="KW-0472">Membrane</keyword>
<dbReference type="EMBL" id="QHHU01000021">
    <property type="protein sequence ID" value="RSM44268.1"/>
    <property type="molecule type" value="Genomic_DNA"/>
</dbReference>
<evidence type="ECO:0000313" key="2">
    <source>
        <dbReference type="EMBL" id="RSM44268.1"/>
    </source>
</evidence>
<keyword evidence="1" id="KW-1133">Transmembrane helix</keyword>